<evidence type="ECO:0000313" key="5">
    <source>
        <dbReference type="Proteomes" id="UP000030533"/>
    </source>
</evidence>
<accession>A0A0A2AF97</accession>
<reference evidence="5" key="1">
    <citation type="journal article" date="2014" name="Sci. Data">
        <title>Genomes of diverse isolates of the marine cyanobacterium Prochlorococcus.</title>
        <authorList>
            <person name="Biller S."/>
            <person name="Berube P."/>
            <person name="Thompson J."/>
            <person name="Kelly L."/>
            <person name="Roggensack S."/>
            <person name="Awad L."/>
            <person name="Roache-Johnson K."/>
            <person name="Ding H."/>
            <person name="Giovannoni S.J."/>
            <person name="Moore L.R."/>
            <person name="Chisholm S.W."/>
        </authorList>
    </citation>
    <scope>NUCLEOTIDE SEQUENCE [LARGE SCALE GENOMIC DNA]</scope>
    <source>
        <strain evidence="5">MIT 9314</strain>
    </source>
</reference>
<dbReference type="RefSeq" id="WP_032516434.1">
    <property type="nucleotide sequence ID" value="NZ_JNAO01000013.1"/>
</dbReference>
<comment type="caution">
    <text evidence="4">The sequence shown here is derived from an EMBL/GenBank/DDBJ whole genome shotgun (WGS) entry which is preliminary data.</text>
</comment>
<dbReference type="PIRSF" id="PIRSF000390">
    <property type="entry name" value="PLP_StrS"/>
    <property type="match status" value="1"/>
</dbReference>
<dbReference type="STRING" id="167548.EU98_1803"/>
<evidence type="ECO:0000256" key="1">
    <source>
        <dbReference type="PIRSR" id="PIRSR000390-1"/>
    </source>
</evidence>
<dbReference type="GO" id="GO:0000271">
    <property type="term" value="P:polysaccharide biosynthetic process"/>
    <property type="evidence" value="ECO:0007669"/>
    <property type="project" value="TreeGrafter"/>
</dbReference>
<dbReference type="EMBL" id="JNAO01000013">
    <property type="protein sequence ID" value="KGG00271.1"/>
    <property type="molecule type" value="Genomic_DNA"/>
</dbReference>
<dbReference type="InterPro" id="IPR015424">
    <property type="entry name" value="PyrdxlP-dep_Trfase"/>
</dbReference>
<dbReference type="GO" id="GO:0030170">
    <property type="term" value="F:pyridoxal phosphate binding"/>
    <property type="evidence" value="ECO:0007669"/>
    <property type="project" value="TreeGrafter"/>
</dbReference>
<feature type="modified residue" description="N6-(pyridoxal phosphate)lysine" evidence="2">
    <location>
        <position position="181"/>
    </location>
</feature>
<dbReference type="PANTHER" id="PTHR30244:SF34">
    <property type="entry name" value="DTDP-4-AMINO-4,6-DIDEOXYGALACTOSE TRANSAMINASE"/>
    <property type="match status" value="1"/>
</dbReference>
<dbReference type="CDD" id="cd00616">
    <property type="entry name" value="AHBA_syn"/>
    <property type="match status" value="1"/>
</dbReference>
<dbReference type="eggNOG" id="COG0399">
    <property type="taxonomic scope" value="Bacteria"/>
</dbReference>
<feature type="active site" description="Proton acceptor" evidence="1">
    <location>
        <position position="181"/>
    </location>
</feature>
<keyword evidence="2 3" id="KW-0663">Pyridoxal phosphate</keyword>
<keyword evidence="4" id="KW-0808">Transferase</keyword>
<proteinExistence type="inferred from homology"/>
<dbReference type="NCBIfam" id="TIGR02379">
    <property type="entry name" value="ECA_wecE"/>
    <property type="match status" value="1"/>
</dbReference>
<dbReference type="InterPro" id="IPR012749">
    <property type="entry name" value="WecE-like"/>
</dbReference>
<dbReference type="InterPro" id="IPR015421">
    <property type="entry name" value="PyrdxlP-dep_Trfase_major"/>
</dbReference>
<organism evidence="4 5">
    <name type="scientific">Prochlorococcus marinus str. MIT 9314</name>
    <dbReference type="NCBI Taxonomy" id="167548"/>
    <lineage>
        <taxon>Bacteria</taxon>
        <taxon>Bacillati</taxon>
        <taxon>Cyanobacteriota</taxon>
        <taxon>Cyanophyceae</taxon>
        <taxon>Synechococcales</taxon>
        <taxon>Prochlorococcaceae</taxon>
        <taxon>Prochlorococcus</taxon>
    </lineage>
</organism>
<comment type="similarity">
    <text evidence="3">Belongs to the DegT/DnrJ/EryC1 family.</text>
</comment>
<evidence type="ECO:0000256" key="2">
    <source>
        <dbReference type="PIRSR" id="PIRSR000390-2"/>
    </source>
</evidence>
<dbReference type="Gene3D" id="3.40.640.10">
    <property type="entry name" value="Type I PLP-dependent aspartate aminotransferase-like (Major domain)"/>
    <property type="match status" value="1"/>
</dbReference>
<dbReference type="Proteomes" id="UP000030533">
    <property type="component" value="Unassembled WGS sequence"/>
</dbReference>
<dbReference type="AlphaFoldDB" id="A0A0A2AF97"/>
<keyword evidence="4" id="KW-0032">Aminotransferase</keyword>
<evidence type="ECO:0000313" key="4">
    <source>
        <dbReference type="EMBL" id="KGG00271.1"/>
    </source>
</evidence>
<dbReference type="NCBIfam" id="NF008687">
    <property type="entry name" value="PRK11706.1"/>
    <property type="match status" value="1"/>
</dbReference>
<sequence>MIPFNKPYLTGKELEYIKQAYNLNQLSGDGFFTRKCKKWLEINTSTNSALLTNSCTAALEMAAILADIKNGDEIIMPSYTFVSTANAFVLRGGIPVFVDIDPNTLNMDYKLIERLINEKTKAIVPVHYAGFSCEMDEIIKISKKYNLLIIEDAAQGVMSKYKSRALGSIGDLGCYSFHETKNIFAGEGGAILINNKEFEERANYIREKGTNRSLFNKGKIDKYSWVDIGSSFLPGELIAAFLFAQMEKAEEITRERLKIWNFYKNGLKIMDEEGFVSIPKLQKDREHNGHIFYLIHKNNFERDLFIQKMRDKEVNVVFHYIPLHNSPYAKKHFNLTSQKLKYTESIFNRISRIPLWLGVNKEYVLNAVIESLYEIKKEI</sequence>
<gene>
    <name evidence="4" type="ORF">EU98_1803</name>
</gene>
<dbReference type="SUPFAM" id="SSF53383">
    <property type="entry name" value="PLP-dependent transferases"/>
    <property type="match status" value="1"/>
</dbReference>
<name>A0A0A2AF97_PROMR</name>
<evidence type="ECO:0000256" key="3">
    <source>
        <dbReference type="RuleBase" id="RU004508"/>
    </source>
</evidence>
<protein>
    <submittedName>
        <fullName evidence="4">4-keto-6-deoxy-N-Acetyl-D-hexosaminyl-(Lipid carrier) aminotransferase</fullName>
    </submittedName>
</protein>
<dbReference type="PANTHER" id="PTHR30244">
    <property type="entry name" value="TRANSAMINASE"/>
    <property type="match status" value="1"/>
</dbReference>
<dbReference type="FunFam" id="3.40.640.10:FF:000037">
    <property type="entry name" value="dTDP-4-amino-4,6-dideoxygalactose transaminase"/>
    <property type="match status" value="1"/>
</dbReference>
<dbReference type="Pfam" id="PF01041">
    <property type="entry name" value="DegT_DnrJ_EryC1"/>
    <property type="match status" value="1"/>
</dbReference>
<dbReference type="GO" id="GO:0019180">
    <property type="term" value="F:dTDP-4-amino-4,6-dideoxygalactose transaminase activity"/>
    <property type="evidence" value="ECO:0007669"/>
    <property type="project" value="TreeGrafter"/>
</dbReference>
<dbReference type="InterPro" id="IPR000653">
    <property type="entry name" value="DegT/StrS_aminotransferase"/>
</dbReference>